<protein>
    <submittedName>
        <fullName evidence="2">Uncharacterized protein</fullName>
    </submittedName>
</protein>
<feature type="compositionally biased region" description="Basic and acidic residues" evidence="1">
    <location>
        <begin position="803"/>
        <end position="816"/>
    </location>
</feature>
<feature type="region of interest" description="Disordered" evidence="1">
    <location>
        <begin position="862"/>
        <end position="990"/>
    </location>
</feature>
<dbReference type="EMBL" id="JAADYS010000235">
    <property type="protein sequence ID" value="KAF4471249.1"/>
    <property type="molecule type" value="Genomic_DNA"/>
</dbReference>
<feature type="region of interest" description="Disordered" evidence="1">
    <location>
        <begin position="55"/>
        <end position="109"/>
    </location>
</feature>
<feature type="compositionally biased region" description="Low complexity" evidence="1">
    <location>
        <begin position="944"/>
        <end position="959"/>
    </location>
</feature>
<feature type="region of interest" description="Disordered" evidence="1">
    <location>
        <begin position="637"/>
        <end position="846"/>
    </location>
</feature>
<organism evidence="2 3">
    <name type="scientific">Fusarium albosuccineum</name>
    <dbReference type="NCBI Taxonomy" id="1237068"/>
    <lineage>
        <taxon>Eukaryota</taxon>
        <taxon>Fungi</taxon>
        <taxon>Dikarya</taxon>
        <taxon>Ascomycota</taxon>
        <taxon>Pezizomycotina</taxon>
        <taxon>Sordariomycetes</taxon>
        <taxon>Hypocreomycetidae</taxon>
        <taxon>Hypocreales</taxon>
        <taxon>Nectriaceae</taxon>
        <taxon>Fusarium</taxon>
        <taxon>Fusarium decemcellulare species complex</taxon>
    </lineage>
</organism>
<feature type="compositionally biased region" description="Polar residues" evidence="1">
    <location>
        <begin position="712"/>
        <end position="740"/>
    </location>
</feature>
<sequence length="990" mass="108869">MIPKIPPLSFPPKYLVANLTPKPVFRFIEGMPPLPGNWALYATLRSFKRHLGTHNPPELVEINGEHQTSGDAHVPHPEEDTELDVGPGGSDTLHDPPSHGLSNGAAQPRSPLIIPAIPKHNVPMQRKGGPEWRHLLGSPRPSNMKMEYARLALLEKAKSAKDGRPCELPTPISQISWAAHRKNVVITSRLPICVQRGLASKNITDATRVEVDSELDEAESDAESVETVKPEPQRSHHPRLSLHLDDEPVFATFMDISSSGEDDEEPSGSTNTIEERNHSDDLTQRGRNLKASDSIDGSITTIRDTDDSEGRMLLPGESHPHSRSVSHLDYSTPRAKTKVIEYSPLSCATSDSPLARFSISAQPTHRLTPDTLTRRVVGDAGGQLHVEDSRHAHLIHSLGTELPQESAADFWDDAEADPMIPELQPKPLKIKQREPLPNLEEGYRWSRLFDGLGTDVPVALEDFGTATPLESGPDTMEERDGSPPDRDQMVRGLKPQTRNFTDSDVLLASRGPRGSASTAITPTQPLKSIARKASFNPEKGAPSEFTPEHHREVVEGGTVPRSGLMLSLRDTKSRLRHPLKEAEEARLSKREDVTSHTMRSLTDVPDRHQQRAALRDLEKAVAAAPLKPRSLSLWGNSRVKDHEDSTTVADSSRLSSQTQSTLRDDSMQTHRSSATRDFSQPSKLQKKLRHKLSARRFDASTNISSPMPLDQASVSKGRNTPSPSASQRTSVPPTPSSTIGSLFRMRVRSEHNGPTTPRTPASPRMHWRPFDEPEPEPPCSSPWMSGQVEDKQEKAARLAYFRAKAELEFEGKESPKKSSRKSSLGSSTKSKEDTKQKHSGLDHRQSMESLVAWKSFIDVAPEPLFSSPRPPVPPLPSESELNLTLDRLPQAPASLRADSAVDAGPVAGYRTKKPQGLQVETRKLRKASRDAQRTPSSTPKTATLASRASGGGLRAAFRLDGGWGSSGRTAKDAGERQLEGRDDEVVSRRR</sequence>
<feature type="compositionally biased region" description="Polar residues" evidence="1">
    <location>
        <begin position="515"/>
        <end position="526"/>
    </location>
</feature>
<evidence type="ECO:0000313" key="3">
    <source>
        <dbReference type="Proteomes" id="UP000554235"/>
    </source>
</evidence>
<name>A0A8H4LPJ1_9HYPO</name>
<evidence type="ECO:0000256" key="1">
    <source>
        <dbReference type="SAM" id="MobiDB-lite"/>
    </source>
</evidence>
<evidence type="ECO:0000313" key="2">
    <source>
        <dbReference type="EMBL" id="KAF4471249.1"/>
    </source>
</evidence>
<feature type="compositionally biased region" description="Basic and acidic residues" evidence="1">
    <location>
        <begin position="969"/>
        <end position="990"/>
    </location>
</feature>
<feature type="compositionally biased region" description="Polar residues" evidence="1">
    <location>
        <begin position="669"/>
        <end position="683"/>
    </location>
</feature>
<feature type="compositionally biased region" description="Basic and acidic residues" evidence="1">
    <location>
        <begin position="476"/>
        <end position="489"/>
    </location>
</feature>
<reference evidence="2 3" key="1">
    <citation type="submission" date="2020-01" db="EMBL/GenBank/DDBJ databases">
        <title>Identification and distribution of gene clusters putatively required for synthesis of sphingolipid metabolism inhibitors in phylogenetically diverse species of the filamentous fungus Fusarium.</title>
        <authorList>
            <person name="Kim H.-S."/>
            <person name="Busman M."/>
            <person name="Brown D.W."/>
            <person name="Divon H."/>
            <person name="Uhlig S."/>
            <person name="Proctor R.H."/>
        </authorList>
    </citation>
    <scope>NUCLEOTIDE SEQUENCE [LARGE SCALE GENOMIC DNA]</scope>
    <source>
        <strain evidence="2 3">NRRL 20459</strain>
    </source>
</reference>
<feature type="region of interest" description="Disordered" evidence="1">
    <location>
        <begin position="215"/>
        <end position="244"/>
    </location>
</feature>
<comment type="caution">
    <text evidence="2">The sequence shown here is derived from an EMBL/GenBank/DDBJ whole genome shotgun (WGS) entry which is preliminary data.</text>
</comment>
<feature type="region of interest" description="Disordered" evidence="1">
    <location>
        <begin position="464"/>
        <end position="529"/>
    </location>
</feature>
<gene>
    <name evidence="2" type="ORF">FALBO_1835</name>
</gene>
<proteinExistence type="predicted"/>
<dbReference type="OrthoDB" id="4889313at2759"/>
<feature type="region of interest" description="Disordered" evidence="1">
    <location>
        <begin position="257"/>
        <end position="330"/>
    </location>
</feature>
<feature type="region of interest" description="Disordered" evidence="1">
    <location>
        <begin position="578"/>
        <end position="608"/>
    </location>
</feature>
<dbReference type="Proteomes" id="UP000554235">
    <property type="component" value="Unassembled WGS sequence"/>
</dbReference>
<feature type="compositionally biased region" description="Acidic residues" evidence="1">
    <location>
        <begin position="215"/>
        <end position="224"/>
    </location>
</feature>
<feature type="compositionally biased region" description="Low complexity" evidence="1">
    <location>
        <begin position="651"/>
        <end position="661"/>
    </location>
</feature>
<feature type="compositionally biased region" description="Basic and acidic residues" evidence="1">
    <location>
        <begin position="578"/>
        <end position="594"/>
    </location>
</feature>
<feature type="compositionally biased region" description="Basic residues" evidence="1">
    <location>
        <begin position="684"/>
        <end position="694"/>
    </location>
</feature>
<keyword evidence="3" id="KW-1185">Reference proteome</keyword>
<feature type="compositionally biased region" description="Basic and acidic residues" evidence="1">
    <location>
        <begin position="273"/>
        <end position="284"/>
    </location>
</feature>
<feature type="compositionally biased region" description="Polar residues" evidence="1">
    <location>
        <begin position="933"/>
        <end position="943"/>
    </location>
</feature>
<accession>A0A8H4LPJ1</accession>
<dbReference type="AlphaFoldDB" id="A0A8H4LPJ1"/>
<feature type="compositionally biased region" description="Basic and acidic residues" evidence="1">
    <location>
        <begin position="829"/>
        <end position="846"/>
    </location>
</feature>